<dbReference type="EMBL" id="LR797247">
    <property type="protein sequence ID" value="CAB4195928.1"/>
    <property type="molecule type" value="Genomic_DNA"/>
</dbReference>
<dbReference type="EMBL" id="LR797504">
    <property type="protein sequence ID" value="CAB4221648.1"/>
    <property type="molecule type" value="Genomic_DNA"/>
</dbReference>
<dbReference type="EMBL" id="LR797360">
    <property type="protein sequence ID" value="CAB4205591.1"/>
    <property type="molecule type" value="Genomic_DNA"/>
</dbReference>
<evidence type="ECO:0000313" key="2">
    <source>
        <dbReference type="EMBL" id="CAB4205591.1"/>
    </source>
</evidence>
<proteinExistence type="predicted"/>
<gene>
    <name evidence="1" type="ORF">UFOVP1286_52</name>
    <name evidence="2" type="ORF">UFOVP1407_82</name>
    <name evidence="3" type="ORF">UFOVP1640_49</name>
</gene>
<evidence type="ECO:0000313" key="3">
    <source>
        <dbReference type="EMBL" id="CAB4221648.1"/>
    </source>
</evidence>
<protein>
    <submittedName>
        <fullName evidence="1">Uncharacterized protein</fullName>
    </submittedName>
</protein>
<evidence type="ECO:0000313" key="1">
    <source>
        <dbReference type="EMBL" id="CAB4195928.1"/>
    </source>
</evidence>
<organism evidence="1">
    <name type="scientific">uncultured Caudovirales phage</name>
    <dbReference type="NCBI Taxonomy" id="2100421"/>
    <lineage>
        <taxon>Viruses</taxon>
        <taxon>Duplodnaviria</taxon>
        <taxon>Heunggongvirae</taxon>
        <taxon>Uroviricota</taxon>
        <taxon>Caudoviricetes</taxon>
        <taxon>Peduoviridae</taxon>
        <taxon>Maltschvirus</taxon>
        <taxon>Maltschvirus maltsch</taxon>
    </lineage>
</organism>
<name>A0A6J5RQG1_9CAUD</name>
<sequence length="63" mass="7643">MKRVTLTDVYDDNGDMLRIEAHDLEGEFVLQAVWDPTDEQTSAKREAFRKWFYRMLKQQEYKV</sequence>
<reference evidence="1" key="1">
    <citation type="submission" date="2020-05" db="EMBL/GenBank/DDBJ databases">
        <authorList>
            <person name="Chiriac C."/>
            <person name="Salcher M."/>
            <person name="Ghai R."/>
            <person name="Kavagutti S V."/>
        </authorList>
    </citation>
    <scope>NUCLEOTIDE SEQUENCE</scope>
</reference>
<accession>A0A6J5RQG1</accession>